<evidence type="ECO:0000313" key="4">
    <source>
        <dbReference type="RefSeq" id="XP_030051194.1"/>
    </source>
</evidence>
<dbReference type="OrthoDB" id="9937043at2759"/>
<evidence type="ECO:0000313" key="3">
    <source>
        <dbReference type="Proteomes" id="UP000515156"/>
    </source>
</evidence>
<feature type="domain" description="Ig-like" evidence="2">
    <location>
        <begin position="331"/>
        <end position="420"/>
    </location>
</feature>
<dbReference type="InParanoid" id="A0A6P7XLI9"/>
<dbReference type="PANTHER" id="PTHR11422:SF10">
    <property type="entry name" value="IG-LIKE DOMAIN-CONTAINING PROTEIN"/>
    <property type="match status" value="1"/>
</dbReference>
<dbReference type="SMART" id="SM00409">
    <property type="entry name" value="IG"/>
    <property type="match status" value="3"/>
</dbReference>
<reference evidence="4" key="1">
    <citation type="submission" date="2025-08" db="UniProtKB">
        <authorList>
            <consortium name="RefSeq"/>
        </authorList>
    </citation>
    <scope>IDENTIFICATION</scope>
</reference>
<dbReference type="SUPFAM" id="SSF48726">
    <property type="entry name" value="Immunoglobulin"/>
    <property type="match status" value="1"/>
</dbReference>
<name>A0A6P7XLI9_9AMPH</name>
<evidence type="ECO:0000256" key="1">
    <source>
        <dbReference type="SAM" id="SignalP"/>
    </source>
</evidence>
<sequence>MELVLLILLCVVPLARSQDDVIYSTLRQTILFTCDNQASAPILWGFSRPGFDPPPLVALSPETSLATSLSEKRSRAEVLANSSLQLRDLQPHDAGIYTCVQSSSPAGQTTLKQVTLILLTVQVSPKGPVGEGTEVFLRCAMTCDVNERQCTWNPQGAVVNWTDSSWQPINNQTGRHSIQSRGTFSNLKITVQQSDHRRKWKCVLSVNKQTKAVREVEIPVRGSLQMLFIAEGLPLQLPCVDPLLLKEGERLEWGHRQIGDSESRLISVIPASGPPSCFQCGTDLILLPNSTLHLPSVKAMNAGSFHCLEFNASGSSSLVQSFRVGVLSVQEEVVTNTSDFLQNSSSIILTCSVRYHLNSHTVSLAWINNRGIPLTPGTEGRVQVTQTSTGLQLVIQDLRPMDTEGAWRCSLSVEDKEQTSFKYHIRSKDAHTSEAQGLRSAFITSILFLLFVQCFLHAW</sequence>
<dbReference type="RefSeq" id="XP_030051194.1">
    <property type="nucleotide sequence ID" value="XM_030195334.1"/>
</dbReference>
<dbReference type="AlphaFoldDB" id="A0A6P7XLI9"/>
<feature type="domain" description="Ig-like" evidence="2">
    <location>
        <begin position="105"/>
        <end position="214"/>
    </location>
</feature>
<keyword evidence="1" id="KW-0732">Signal</keyword>
<organism evidence="3 4">
    <name type="scientific">Microcaecilia unicolor</name>
    <dbReference type="NCBI Taxonomy" id="1415580"/>
    <lineage>
        <taxon>Eukaryota</taxon>
        <taxon>Metazoa</taxon>
        <taxon>Chordata</taxon>
        <taxon>Craniata</taxon>
        <taxon>Vertebrata</taxon>
        <taxon>Euteleostomi</taxon>
        <taxon>Amphibia</taxon>
        <taxon>Gymnophiona</taxon>
        <taxon>Siphonopidae</taxon>
        <taxon>Microcaecilia</taxon>
    </lineage>
</organism>
<dbReference type="KEGG" id="muo:115464942"/>
<feature type="signal peptide" evidence="1">
    <location>
        <begin position="1"/>
        <end position="17"/>
    </location>
</feature>
<dbReference type="GeneID" id="115464942"/>
<protein>
    <submittedName>
        <fullName evidence="4">Uncharacterized protein LOC115464942</fullName>
    </submittedName>
</protein>
<accession>A0A6P7XLI9</accession>
<gene>
    <name evidence="4" type="primary">LOC115464942</name>
</gene>
<evidence type="ECO:0000259" key="2">
    <source>
        <dbReference type="PROSITE" id="PS50835"/>
    </source>
</evidence>
<dbReference type="InterPro" id="IPR036179">
    <property type="entry name" value="Ig-like_dom_sf"/>
</dbReference>
<dbReference type="InterPro" id="IPR007110">
    <property type="entry name" value="Ig-like_dom"/>
</dbReference>
<keyword evidence="3" id="KW-1185">Reference proteome</keyword>
<dbReference type="Proteomes" id="UP000515156">
    <property type="component" value="Chromosome 3"/>
</dbReference>
<dbReference type="InterPro" id="IPR003599">
    <property type="entry name" value="Ig_sub"/>
</dbReference>
<dbReference type="PROSITE" id="PS50835">
    <property type="entry name" value="IG_LIKE"/>
    <property type="match status" value="2"/>
</dbReference>
<feature type="chain" id="PRO_5027833753" evidence="1">
    <location>
        <begin position="18"/>
        <end position="459"/>
    </location>
</feature>
<dbReference type="PANTHER" id="PTHR11422">
    <property type="entry name" value="T-CELL SURFACE GLYCOPROTEIN CD4"/>
    <property type="match status" value="1"/>
</dbReference>
<dbReference type="Gene3D" id="2.60.40.10">
    <property type="entry name" value="Immunoglobulins"/>
    <property type="match status" value="2"/>
</dbReference>
<dbReference type="InterPro" id="IPR013783">
    <property type="entry name" value="Ig-like_fold"/>
</dbReference>
<proteinExistence type="predicted"/>